<feature type="transmembrane region" description="Helical" evidence="1">
    <location>
        <begin position="12"/>
        <end position="35"/>
    </location>
</feature>
<evidence type="ECO:0000313" key="3">
    <source>
        <dbReference type="Proteomes" id="UP001432180"/>
    </source>
</evidence>
<keyword evidence="1" id="KW-0812">Transmembrane</keyword>
<accession>A0ABZ0SF14</accession>
<evidence type="ECO:0000313" key="2">
    <source>
        <dbReference type="EMBL" id="WPL18706.1"/>
    </source>
</evidence>
<evidence type="ECO:0000256" key="1">
    <source>
        <dbReference type="SAM" id="Phobius"/>
    </source>
</evidence>
<organism evidence="2 3">
    <name type="scientific">Thiorhodovibrio winogradskyi</name>
    <dbReference type="NCBI Taxonomy" id="77007"/>
    <lineage>
        <taxon>Bacteria</taxon>
        <taxon>Pseudomonadati</taxon>
        <taxon>Pseudomonadota</taxon>
        <taxon>Gammaproteobacteria</taxon>
        <taxon>Chromatiales</taxon>
        <taxon>Chromatiaceae</taxon>
        <taxon>Thiorhodovibrio</taxon>
    </lineage>
</organism>
<reference evidence="2 3" key="1">
    <citation type="journal article" date="2023" name="Microorganisms">
        <title>Thiorhodovibrio frisius and Trv. litoralis spp. nov., Two Novel Members from a Clade of Fastidious Purple Sulfur Bacteria That Exhibit Unique Red-Shifted Light-Harvesting Capabilities.</title>
        <authorList>
            <person name="Methner A."/>
            <person name="Kuzyk S.B."/>
            <person name="Petersen J."/>
            <person name="Bauer S."/>
            <person name="Brinkmann H."/>
            <person name="Sichau K."/>
            <person name="Wanner G."/>
            <person name="Wolf J."/>
            <person name="Neumann-Schaal M."/>
            <person name="Henke P."/>
            <person name="Tank M."/>
            <person name="Sproer C."/>
            <person name="Bunk B."/>
            <person name="Overmann J."/>
        </authorList>
    </citation>
    <scope>NUCLEOTIDE SEQUENCE [LARGE SCALE GENOMIC DNA]</scope>
    <source>
        <strain evidence="2 3">DSM 6702</strain>
    </source>
</reference>
<sequence>MSYKRRQKIDLFPILVIVVAMGLSLTVAYQVHLFYGNGESPVASDLVVRSAAGG</sequence>
<dbReference type="EMBL" id="CP121472">
    <property type="protein sequence ID" value="WPL18706.1"/>
    <property type="molecule type" value="Genomic_DNA"/>
</dbReference>
<gene>
    <name evidence="2" type="ORF">Thiowin_03793</name>
</gene>
<proteinExistence type="predicted"/>
<keyword evidence="1" id="KW-0472">Membrane</keyword>
<name>A0ABZ0SF14_9GAMM</name>
<dbReference type="Proteomes" id="UP001432180">
    <property type="component" value="Chromosome"/>
</dbReference>
<keyword evidence="1" id="KW-1133">Transmembrane helix</keyword>
<keyword evidence="3" id="KW-1185">Reference proteome</keyword>
<protein>
    <submittedName>
        <fullName evidence="2">Uncharacterized protein</fullName>
    </submittedName>
</protein>